<dbReference type="EMBL" id="CAUOFW020007168">
    <property type="protein sequence ID" value="CAK9177812.1"/>
    <property type="molecule type" value="Genomic_DNA"/>
</dbReference>
<dbReference type="Gene3D" id="3.30.420.40">
    <property type="match status" value="1"/>
</dbReference>
<dbReference type="Gene3D" id="3.30.30.30">
    <property type="match status" value="1"/>
</dbReference>
<protein>
    <submittedName>
        <fullName evidence="4">Uncharacterized protein</fullName>
    </submittedName>
</protein>
<comment type="subcellular location">
    <subcellularLocation>
        <location evidence="1">Endoplasmic reticulum lumen</location>
    </subcellularLocation>
</comment>
<keyword evidence="5" id="KW-1185">Reference proteome</keyword>
<evidence type="ECO:0000256" key="2">
    <source>
        <dbReference type="ARBA" id="ARBA00022741"/>
    </source>
</evidence>
<dbReference type="InterPro" id="IPR013126">
    <property type="entry name" value="Hsp_70_fam"/>
</dbReference>
<comment type="caution">
    <text evidence="4">The sequence shown here is derived from an EMBL/GenBank/DDBJ whole genome shotgun (WGS) entry which is preliminary data.</text>
</comment>
<dbReference type="Proteomes" id="UP001642360">
    <property type="component" value="Unassembled WGS sequence"/>
</dbReference>
<gene>
    <name evidence="4" type="ORF">ILEXP_LOCUS47732</name>
</gene>
<dbReference type="FunFam" id="3.30.30.30:FF:000005">
    <property type="entry name" value="Heat shock protein ssb1"/>
    <property type="match status" value="1"/>
</dbReference>
<keyword evidence="2" id="KW-0547">Nucleotide-binding</keyword>
<dbReference type="GO" id="GO:0005524">
    <property type="term" value="F:ATP binding"/>
    <property type="evidence" value="ECO:0007669"/>
    <property type="project" value="UniProtKB-KW"/>
</dbReference>
<proteinExistence type="predicted"/>
<reference evidence="4 5" key="1">
    <citation type="submission" date="2024-02" db="EMBL/GenBank/DDBJ databases">
        <authorList>
            <person name="Vignale AGUSTIN F."/>
            <person name="Sosa J E."/>
            <person name="Modenutti C."/>
        </authorList>
    </citation>
    <scope>NUCLEOTIDE SEQUENCE [LARGE SCALE GENOMIC DNA]</scope>
</reference>
<dbReference type="GO" id="GO:0005788">
    <property type="term" value="C:endoplasmic reticulum lumen"/>
    <property type="evidence" value="ECO:0007669"/>
    <property type="project" value="UniProtKB-SubCell"/>
</dbReference>
<dbReference type="InterPro" id="IPR043129">
    <property type="entry name" value="ATPase_NBD"/>
</dbReference>
<evidence type="ECO:0000256" key="1">
    <source>
        <dbReference type="ARBA" id="ARBA00004319"/>
    </source>
</evidence>
<dbReference type="AlphaFoldDB" id="A0ABC8U7U8"/>
<evidence type="ECO:0000313" key="5">
    <source>
        <dbReference type="Proteomes" id="UP001642360"/>
    </source>
</evidence>
<evidence type="ECO:0000313" key="4">
    <source>
        <dbReference type="EMBL" id="CAK9177812.1"/>
    </source>
</evidence>
<organism evidence="4 5">
    <name type="scientific">Ilex paraguariensis</name>
    <name type="common">yerba mate</name>
    <dbReference type="NCBI Taxonomy" id="185542"/>
    <lineage>
        <taxon>Eukaryota</taxon>
        <taxon>Viridiplantae</taxon>
        <taxon>Streptophyta</taxon>
        <taxon>Embryophyta</taxon>
        <taxon>Tracheophyta</taxon>
        <taxon>Spermatophyta</taxon>
        <taxon>Magnoliopsida</taxon>
        <taxon>eudicotyledons</taxon>
        <taxon>Gunneridae</taxon>
        <taxon>Pentapetalae</taxon>
        <taxon>asterids</taxon>
        <taxon>campanulids</taxon>
        <taxon>Aquifoliales</taxon>
        <taxon>Aquifoliaceae</taxon>
        <taxon>Ilex</taxon>
    </lineage>
</organism>
<dbReference type="PRINTS" id="PR00301">
    <property type="entry name" value="HEATSHOCK70"/>
</dbReference>
<evidence type="ECO:0000256" key="3">
    <source>
        <dbReference type="ARBA" id="ARBA00022840"/>
    </source>
</evidence>
<dbReference type="SUPFAM" id="SSF53067">
    <property type="entry name" value="Actin-like ATPase domain"/>
    <property type="match status" value="1"/>
</dbReference>
<sequence length="206" mass="23043">MSSTITRNQGARIEDLDDILATRAPDFKHKLGKWKLVKPAWIPKQANGFDCSIVVVKMDKSEDIRREVAINLVIAGEHNLRDKIIHMKSPVSYGDGAAVTNSKGKVMFSASFFYGDCSNKSDIKLWPFKVISGPTDKPRTVVNYKGEDKSFVAKEMSTMVLINMKENVVEAFHNVVLVGGSTRIHKVQQLLQDVFNGKELCMSHCQ</sequence>
<accession>A0ABC8U7U8</accession>
<keyword evidence="3" id="KW-0067">ATP-binding</keyword>
<dbReference type="PANTHER" id="PTHR19375">
    <property type="entry name" value="HEAT SHOCK PROTEIN 70KDA"/>
    <property type="match status" value="1"/>
</dbReference>
<dbReference type="Pfam" id="PF00012">
    <property type="entry name" value="HSP70"/>
    <property type="match status" value="2"/>
</dbReference>
<name>A0ABC8U7U8_9AQUA</name>